<dbReference type="InterPro" id="IPR032567">
    <property type="entry name" value="RTL1-rel"/>
</dbReference>
<dbReference type="AlphaFoldDB" id="A0A061E5T6"/>
<dbReference type="STRING" id="3641.A0A061E5T6"/>
<proteinExistence type="predicted"/>
<keyword evidence="2" id="KW-1185">Reference proteome</keyword>
<dbReference type="Gene3D" id="3.10.10.10">
    <property type="entry name" value="HIV Type 1 Reverse Transcriptase, subunit A, domain 1"/>
    <property type="match status" value="1"/>
</dbReference>
<accession>A0A061E5T6</accession>
<dbReference type="OMA" id="IKSGCAG"/>
<dbReference type="Proteomes" id="UP000026915">
    <property type="component" value="Chromosome 2"/>
</dbReference>
<dbReference type="PANTHER" id="PTHR15503:SF45">
    <property type="entry name" value="RNA-DIRECTED DNA POLYMERASE HOMOLOG"/>
    <property type="match status" value="1"/>
</dbReference>
<sequence>MDWLSPCHASVDCYHKLIRFDFPNEPSFSIQGDRSNAPTNLISVMFAKRLLRQGCIGYLAVVMDTQAKVGDISQVSVVNEFMDVFPEELPGLFPKREIEFCIDLILDTRPISIPAYRMAPAELKELKDQLEDLLDKGFIRPSISPWGAPVLFVKKKDGSFRLCIDYR</sequence>
<evidence type="ECO:0008006" key="3">
    <source>
        <dbReference type="Google" id="ProtNLM"/>
    </source>
</evidence>
<protein>
    <recommendedName>
        <fullName evidence="3">DNA/RNA polymerases superfamily protein</fullName>
    </recommendedName>
</protein>
<dbReference type="eggNOG" id="KOG0017">
    <property type="taxonomic scope" value="Eukaryota"/>
</dbReference>
<organism evidence="1 2">
    <name type="scientific">Theobroma cacao</name>
    <name type="common">Cacao</name>
    <name type="synonym">Cocoa</name>
    <dbReference type="NCBI Taxonomy" id="3641"/>
    <lineage>
        <taxon>Eukaryota</taxon>
        <taxon>Viridiplantae</taxon>
        <taxon>Streptophyta</taxon>
        <taxon>Embryophyta</taxon>
        <taxon>Tracheophyta</taxon>
        <taxon>Spermatophyta</taxon>
        <taxon>Magnoliopsida</taxon>
        <taxon>eudicotyledons</taxon>
        <taxon>Gunneridae</taxon>
        <taxon>Pentapetalae</taxon>
        <taxon>rosids</taxon>
        <taxon>malvids</taxon>
        <taxon>Malvales</taxon>
        <taxon>Malvaceae</taxon>
        <taxon>Byttnerioideae</taxon>
        <taxon>Theobroma</taxon>
    </lineage>
</organism>
<dbReference type="SUPFAM" id="SSF56672">
    <property type="entry name" value="DNA/RNA polymerases"/>
    <property type="match status" value="1"/>
</dbReference>
<gene>
    <name evidence="1" type="ORF">TCM_009274</name>
</gene>
<dbReference type="EMBL" id="CM001880">
    <property type="protein sequence ID" value="EOY00003.1"/>
    <property type="molecule type" value="Genomic_DNA"/>
</dbReference>
<reference evidence="1 2" key="1">
    <citation type="journal article" date="2013" name="Genome Biol.">
        <title>The genome sequence of the most widely cultivated cacao type and its use to identify candidate genes regulating pod color.</title>
        <authorList>
            <person name="Motamayor J.C."/>
            <person name="Mockaitis K."/>
            <person name="Schmutz J."/>
            <person name="Haiminen N."/>
            <person name="Iii D.L."/>
            <person name="Cornejo O."/>
            <person name="Findley S.D."/>
            <person name="Zheng P."/>
            <person name="Utro F."/>
            <person name="Royaert S."/>
            <person name="Saski C."/>
            <person name="Jenkins J."/>
            <person name="Podicheti R."/>
            <person name="Zhao M."/>
            <person name="Scheffler B.E."/>
            <person name="Stack J.C."/>
            <person name="Feltus F.A."/>
            <person name="Mustiga G.M."/>
            <person name="Amores F."/>
            <person name="Phillips W."/>
            <person name="Marelli J.P."/>
            <person name="May G.D."/>
            <person name="Shapiro H."/>
            <person name="Ma J."/>
            <person name="Bustamante C.D."/>
            <person name="Schnell R.J."/>
            <person name="Main D."/>
            <person name="Gilbert D."/>
            <person name="Parida L."/>
            <person name="Kuhn D.N."/>
        </authorList>
    </citation>
    <scope>NUCLEOTIDE SEQUENCE [LARGE SCALE GENOMIC DNA]</scope>
    <source>
        <strain evidence="2">cv. Matina 1-6</strain>
    </source>
</reference>
<dbReference type="Gramene" id="EOY00003">
    <property type="protein sequence ID" value="EOY00003"/>
    <property type="gene ID" value="TCM_009274"/>
</dbReference>
<dbReference type="InParanoid" id="A0A061E5T6"/>
<dbReference type="PANTHER" id="PTHR15503">
    <property type="entry name" value="LDOC1 RELATED"/>
    <property type="match status" value="1"/>
</dbReference>
<dbReference type="InterPro" id="IPR043502">
    <property type="entry name" value="DNA/RNA_pol_sf"/>
</dbReference>
<name>A0A061E5T6_THECC</name>
<evidence type="ECO:0000313" key="2">
    <source>
        <dbReference type="Proteomes" id="UP000026915"/>
    </source>
</evidence>
<dbReference type="HOGENOM" id="CLU_148335_0_0_1"/>
<evidence type="ECO:0000313" key="1">
    <source>
        <dbReference type="EMBL" id="EOY00003.1"/>
    </source>
</evidence>